<dbReference type="EMBL" id="KZ504474">
    <property type="protein sequence ID" value="PKU62231.1"/>
    <property type="molecule type" value="Genomic_DNA"/>
</dbReference>
<keyword evidence="5" id="KW-1185">Reference proteome</keyword>
<dbReference type="PANTHER" id="PTHR43874">
    <property type="entry name" value="TWO-COMPONENT RESPONSE REGULATOR"/>
    <property type="match status" value="1"/>
</dbReference>
<evidence type="ECO:0000256" key="1">
    <source>
        <dbReference type="ARBA" id="ARBA00023012"/>
    </source>
</evidence>
<evidence type="ECO:0000259" key="3">
    <source>
        <dbReference type="PROSITE" id="PS50110"/>
    </source>
</evidence>
<dbReference type="InterPro" id="IPR011006">
    <property type="entry name" value="CheY-like_superfamily"/>
</dbReference>
<sequence>MNYFICYYFTVTITDYPLQAVELLRANKGNYDIVLIDVNLTCMDGFELVKNVSREISLPVIGMLKFSKKNIKLFYLSINFF</sequence>
<feature type="modified residue" description="4-aspartylphosphate" evidence="2">
    <location>
        <position position="37"/>
    </location>
</feature>
<evidence type="ECO:0000313" key="4">
    <source>
        <dbReference type="EMBL" id="PKU62231.1"/>
    </source>
</evidence>
<proteinExistence type="predicted"/>
<gene>
    <name evidence="4" type="primary">ARR12</name>
    <name evidence="4" type="ORF">MA16_Dca028714</name>
</gene>
<dbReference type="GO" id="GO:0000160">
    <property type="term" value="P:phosphorelay signal transduction system"/>
    <property type="evidence" value="ECO:0007669"/>
    <property type="project" value="UniProtKB-KW"/>
</dbReference>
<dbReference type="InterPro" id="IPR045279">
    <property type="entry name" value="ARR-like"/>
</dbReference>
<dbReference type="AlphaFoldDB" id="A0A2I0VFN5"/>
<evidence type="ECO:0000313" key="5">
    <source>
        <dbReference type="Proteomes" id="UP000233837"/>
    </source>
</evidence>
<protein>
    <submittedName>
        <fullName evidence="4">Two-component response regulator ARR12</fullName>
    </submittedName>
</protein>
<accession>A0A2I0VFN5</accession>
<evidence type="ECO:0000256" key="2">
    <source>
        <dbReference type="PROSITE-ProRule" id="PRU00169"/>
    </source>
</evidence>
<reference evidence="4 5" key="1">
    <citation type="journal article" date="2016" name="Sci. Rep.">
        <title>The Dendrobium catenatum Lindl. genome sequence provides insights into polysaccharide synthase, floral development and adaptive evolution.</title>
        <authorList>
            <person name="Zhang G.Q."/>
            <person name="Xu Q."/>
            <person name="Bian C."/>
            <person name="Tsai W.C."/>
            <person name="Yeh C.M."/>
            <person name="Liu K.W."/>
            <person name="Yoshida K."/>
            <person name="Zhang L.S."/>
            <person name="Chang S.B."/>
            <person name="Chen F."/>
            <person name="Shi Y."/>
            <person name="Su Y.Y."/>
            <person name="Zhang Y.Q."/>
            <person name="Chen L.J."/>
            <person name="Yin Y."/>
            <person name="Lin M."/>
            <person name="Huang H."/>
            <person name="Deng H."/>
            <person name="Wang Z.W."/>
            <person name="Zhu S.L."/>
            <person name="Zhao X."/>
            <person name="Deng C."/>
            <person name="Niu S.C."/>
            <person name="Huang J."/>
            <person name="Wang M."/>
            <person name="Liu G.H."/>
            <person name="Yang H.J."/>
            <person name="Xiao X.J."/>
            <person name="Hsiao Y.Y."/>
            <person name="Wu W.L."/>
            <person name="Chen Y.Y."/>
            <person name="Mitsuda N."/>
            <person name="Ohme-Takagi M."/>
            <person name="Luo Y.B."/>
            <person name="Van de Peer Y."/>
            <person name="Liu Z.J."/>
        </authorList>
    </citation>
    <scope>NUCLEOTIDE SEQUENCE [LARGE SCALE GENOMIC DNA]</scope>
    <source>
        <tissue evidence="4">The whole plant</tissue>
    </source>
</reference>
<keyword evidence="2" id="KW-0597">Phosphoprotein</keyword>
<dbReference type="STRING" id="906689.A0A2I0VFN5"/>
<dbReference type="Proteomes" id="UP000233837">
    <property type="component" value="Unassembled WGS sequence"/>
</dbReference>
<dbReference type="PROSITE" id="PS50110">
    <property type="entry name" value="RESPONSE_REGULATORY"/>
    <property type="match status" value="1"/>
</dbReference>
<dbReference type="Gene3D" id="3.40.50.2300">
    <property type="match status" value="1"/>
</dbReference>
<organism evidence="4 5">
    <name type="scientific">Dendrobium catenatum</name>
    <dbReference type="NCBI Taxonomy" id="906689"/>
    <lineage>
        <taxon>Eukaryota</taxon>
        <taxon>Viridiplantae</taxon>
        <taxon>Streptophyta</taxon>
        <taxon>Embryophyta</taxon>
        <taxon>Tracheophyta</taxon>
        <taxon>Spermatophyta</taxon>
        <taxon>Magnoliopsida</taxon>
        <taxon>Liliopsida</taxon>
        <taxon>Asparagales</taxon>
        <taxon>Orchidaceae</taxon>
        <taxon>Epidendroideae</taxon>
        <taxon>Malaxideae</taxon>
        <taxon>Dendrobiinae</taxon>
        <taxon>Dendrobium</taxon>
    </lineage>
</organism>
<reference evidence="4 5" key="2">
    <citation type="journal article" date="2017" name="Nature">
        <title>The Apostasia genome and the evolution of orchids.</title>
        <authorList>
            <person name="Zhang G.Q."/>
            <person name="Liu K.W."/>
            <person name="Li Z."/>
            <person name="Lohaus R."/>
            <person name="Hsiao Y.Y."/>
            <person name="Niu S.C."/>
            <person name="Wang J.Y."/>
            <person name="Lin Y.C."/>
            <person name="Xu Q."/>
            <person name="Chen L.J."/>
            <person name="Yoshida K."/>
            <person name="Fujiwara S."/>
            <person name="Wang Z.W."/>
            <person name="Zhang Y.Q."/>
            <person name="Mitsuda N."/>
            <person name="Wang M."/>
            <person name="Liu G.H."/>
            <person name="Pecoraro L."/>
            <person name="Huang H.X."/>
            <person name="Xiao X.J."/>
            <person name="Lin M."/>
            <person name="Wu X.Y."/>
            <person name="Wu W.L."/>
            <person name="Chen Y.Y."/>
            <person name="Chang S.B."/>
            <person name="Sakamoto S."/>
            <person name="Ohme-Takagi M."/>
            <person name="Yagi M."/>
            <person name="Zeng S.J."/>
            <person name="Shen C.Y."/>
            <person name="Yeh C.M."/>
            <person name="Luo Y.B."/>
            <person name="Tsai W.C."/>
            <person name="Van de Peer Y."/>
            <person name="Liu Z.J."/>
        </authorList>
    </citation>
    <scope>NUCLEOTIDE SEQUENCE [LARGE SCALE GENOMIC DNA]</scope>
    <source>
        <tissue evidence="4">The whole plant</tissue>
    </source>
</reference>
<name>A0A2I0VFN5_9ASPA</name>
<dbReference type="Pfam" id="PF00072">
    <property type="entry name" value="Response_reg"/>
    <property type="match status" value="1"/>
</dbReference>
<dbReference type="GO" id="GO:0009736">
    <property type="term" value="P:cytokinin-activated signaling pathway"/>
    <property type="evidence" value="ECO:0007669"/>
    <property type="project" value="InterPro"/>
</dbReference>
<dbReference type="PANTHER" id="PTHR43874:SF7">
    <property type="entry name" value="TWO-COMPONENT RESPONSE REGULATOR ARR10"/>
    <property type="match status" value="1"/>
</dbReference>
<dbReference type="InterPro" id="IPR001789">
    <property type="entry name" value="Sig_transdc_resp-reg_receiver"/>
</dbReference>
<dbReference type="SUPFAM" id="SSF52172">
    <property type="entry name" value="CheY-like"/>
    <property type="match status" value="1"/>
</dbReference>
<keyword evidence="1" id="KW-0902">Two-component regulatory system</keyword>
<feature type="domain" description="Response regulatory" evidence="3">
    <location>
        <begin position="1"/>
        <end position="81"/>
    </location>
</feature>